<name>A0A0R3DL70_9BRAD</name>
<evidence type="ECO:0000313" key="2">
    <source>
        <dbReference type="Proteomes" id="UP000051936"/>
    </source>
</evidence>
<gene>
    <name evidence="1" type="ORF">AOQ71_21120</name>
</gene>
<proteinExistence type="predicted"/>
<organism evidence="1 2">
    <name type="scientific">Bradyrhizobium manausense</name>
    <dbReference type="NCBI Taxonomy" id="989370"/>
    <lineage>
        <taxon>Bacteria</taxon>
        <taxon>Pseudomonadati</taxon>
        <taxon>Pseudomonadota</taxon>
        <taxon>Alphaproteobacteria</taxon>
        <taxon>Hyphomicrobiales</taxon>
        <taxon>Nitrobacteraceae</taxon>
        <taxon>Bradyrhizobium</taxon>
    </lineage>
</organism>
<dbReference type="STRING" id="989370.AOQ71_21120"/>
<dbReference type="Proteomes" id="UP000051936">
    <property type="component" value="Unassembled WGS sequence"/>
</dbReference>
<sequence>MHEQDCTAARKNEIGFARKVSTVETIAKARGVHDPPDGKLGSCVLAAYACHISAAGFGT</sequence>
<dbReference type="EMBL" id="LJYG01000090">
    <property type="protein sequence ID" value="KRQ09134.1"/>
    <property type="molecule type" value="Genomic_DNA"/>
</dbReference>
<evidence type="ECO:0000313" key="1">
    <source>
        <dbReference type="EMBL" id="KRQ09134.1"/>
    </source>
</evidence>
<accession>A0A0R3DL70</accession>
<dbReference type="AlphaFoldDB" id="A0A0R3DL70"/>
<reference evidence="1 2" key="1">
    <citation type="submission" date="2015-09" db="EMBL/GenBank/DDBJ databases">
        <title>Draft Genome Sequence of Bradyrhizobium manausense Strain BR 3351T, a Novel Symbiotic Nitrogen-Fixing Alphaproteobacterium Isolated from Brazilian Amazon Rain Forest.</title>
        <authorList>
            <person name="De Araujo J.L."/>
            <person name="Zilli J.E."/>
        </authorList>
    </citation>
    <scope>NUCLEOTIDE SEQUENCE [LARGE SCALE GENOMIC DNA]</scope>
    <source>
        <strain evidence="1 2">BR3351</strain>
    </source>
</reference>
<comment type="caution">
    <text evidence="1">The sequence shown here is derived from an EMBL/GenBank/DDBJ whole genome shotgun (WGS) entry which is preliminary data.</text>
</comment>
<keyword evidence="2" id="KW-1185">Reference proteome</keyword>
<protein>
    <submittedName>
        <fullName evidence="1">Uncharacterized protein</fullName>
    </submittedName>
</protein>